<dbReference type="InterPro" id="IPR006204">
    <property type="entry name" value="GHMP_kinase_N_dom"/>
</dbReference>
<proteinExistence type="inferred from homology"/>
<dbReference type="InterPro" id="IPR006203">
    <property type="entry name" value="GHMP_knse_ATP-bd_CS"/>
</dbReference>
<evidence type="ECO:0000256" key="7">
    <source>
        <dbReference type="ARBA" id="ARBA00022741"/>
    </source>
</evidence>
<dbReference type="GO" id="GO:0004496">
    <property type="term" value="F:mevalonate kinase activity"/>
    <property type="evidence" value="ECO:0007669"/>
    <property type="project" value="UniProtKB-EC"/>
</dbReference>
<evidence type="ECO:0000256" key="11">
    <source>
        <dbReference type="ARBA" id="ARBA00023098"/>
    </source>
</evidence>
<dbReference type="SUPFAM" id="SSF55060">
    <property type="entry name" value="GHMP Kinase, C-terminal domain"/>
    <property type="match status" value="1"/>
</dbReference>
<evidence type="ECO:0000256" key="3">
    <source>
        <dbReference type="ARBA" id="ARBA00012103"/>
    </source>
</evidence>
<organism evidence="16 17">
    <name type="scientific">Candidatus Borreliella tachyglossi</name>
    <dbReference type="NCBI Taxonomy" id="1964448"/>
    <lineage>
        <taxon>Bacteria</taxon>
        <taxon>Pseudomonadati</taxon>
        <taxon>Spirochaetota</taxon>
        <taxon>Spirochaetia</taxon>
        <taxon>Spirochaetales</taxon>
        <taxon>Borreliaceae</taxon>
        <taxon>Borreliella</taxon>
    </lineage>
</organism>
<dbReference type="InterPro" id="IPR006205">
    <property type="entry name" value="Mev_gal_kin"/>
</dbReference>
<keyword evidence="7" id="KW-0547">Nucleotide-binding</keyword>
<keyword evidence="8 16" id="KW-0418">Kinase</keyword>
<protein>
    <recommendedName>
        <fullName evidence="3">mevalonate kinase</fullName>
        <ecNumber evidence="3">2.7.1.36</ecNumber>
    </recommendedName>
</protein>
<evidence type="ECO:0000256" key="12">
    <source>
        <dbReference type="ARBA" id="ARBA00029438"/>
    </source>
</evidence>
<evidence type="ECO:0000313" key="16">
    <source>
        <dbReference type="EMBL" id="AWG43039.1"/>
    </source>
</evidence>
<dbReference type="PRINTS" id="PR00959">
    <property type="entry name" value="MEVGALKINASE"/>
</dbReference>
<keyword evidence="6" id="KW-0808">Transferase</keyword>
<keyword evidence="11" id="KW-0443">Lipid metabolism</keyword>
<dbReference type="InterPro" id="IPR020568">
    <property type="entry name" value="Ribosomal_Su5_D2-typ_SF"/>
</dbReference>
<dbReference type="EMBL" id="CP025785">
    <property type="protein sequence ID" value="AWG43039.1"/>
    <property type="molecule type" value="Genomic_DNA"/>
</dbReference>
<dbReference type="Gene3D" id="3.30.230.10">
    <property type="match status" value="1"/>
</dbReference>
<gene>
    <name evidence="16" type="primary">mvk</name>
    <name evidence="16" type="ORF">CR532_03590</name>
</gene>
<keyword evidence="10" id="KW-0460">Magnesium</keyword>
<dbReference type="EC" id="2.7.1.36" evidence="3"/>
<dbReference type="RefSeq" id="WP_108729438.1">
    <property type="nucleotide sequence ID" value="NZ_CP025785.1"/>
</dbReference>
<dbReference type="GO" id="GO:0005524">
    <property type="term" value="F:ATP binding"/>
    <property type="evidence" value="ECO:0007669"/>
    <property type="project" value="UniProtKB-KW"/>
</dbReference>
<name>A0A2S1LXL1_9SPIR</name>
<sequence>MFIIKKPSKILFLGEHSAVYGFPVIGATIPLYMHLVYTFAGSWRYLGSPSLKIDAIMHFINKKFNKVRPIEFLIFSQIPVGVGLGSSASLSLCFAEYIVTHDEYKDCDKILLAREIENIFHGKSSGMDILLVELNGNYYLENNNGVFDFKKIQTCDFYLLIGAVKREIETSRIISDLNYRIASDNSLFEIISKLGCLVKDAYSAFDKQDISSLANDMSIANGYLRYLGLSSGALDYIIKRGMGLKALSGKLSGAGKGGAFILLFKDKDEAWLALRELSKDLDRNNISLVLKLMMFKV</sequence>
<keyword evidence="13" id="KW-0812">Transmembrane</keyword>
<feature type="domain" description="GHMP kinase C-terminal" evidence="15">
    <location>
        <begin position="202"/>
        <end position="280"/>
    </location>
</feature>
<dbReference type="NCBIfam" id="TIGR00549">
    <property type="entry name" value="mevalon_kin"/>
    <property type="match status" value="1"/>
</dbReference>
<dbReference type="InterPro" id="IPR013750">
    <property type="entry name" value="GHMP_kinase_C_dom"/>
</dbReference>
<dbReference type="OrthoDB" id="9764892at2"/>
<dbReference type="PROSITE" id="PS00627">
    <property type="entry name" value="GHMP_KINASES_ATP"/>
    <property type="match status" value="1"/>
</dbReference>
<evidence type="ECO:0000256" key="4">
    <source>
        <dbReference type="ARBA" id="ARBA00022490"/>
    </source>
</evidence>
<keyword evidence="17" id="KW-1185">Reference proteome</keyword>
<evidence type="ECO:0000256" key="1">
    <source>
        <dbReference type="ARBA" id="ARBA00004496"/>
    </source>
</evidence>
<dbReference type="PANTHER" id="PTHR43290">
    <property type="entry name" value="MEVALONATE KINASE"/>
    <property type="match status" value="1"/>
</dbReference>
<evidence type="ECO:0000256" key="2">
    <source>
        <dbReference type="ARBA" id="ARBA00006495"/>
    </source>
</evidence>
<keyword evidence="13" id="KW-1133">Transmembrane helix</keyword>
<dbReference type="Proteomes" id="UP000244655">
    <property type="component" value="Chromosome"/>
</dbReference>
<comment type="similarity">
    <text evidence="2">Belongs to the GHMP kinase family. Mevalonate kinase subfamily.</text>
</comment>
<evidence type="ECO:0000256" key="9">
    <source>
        <dbReference type="ARBA" id="ARBA00022840"/>
    </source>
</evidence>
<evidence type="ECO:0000256" key="8">
    <source>
        <dbReference type="ARBA" id="ARBA00022777"/>
    </source>
</evidence>
<keyword evidence="4" id="KW-0963">Cytoplasm</keyword>
<accession>A0A2S1LXL1</accession>
<comment type="pathway">
    <text evidence="12">Isoprenoid biosynthesis; isopentenyl diphosphate biosynthesis via mevalonate pathway; isopentenyl diphosphate from (R)-mevalonate: step 1/3.</text>
</comment>
<keyword evidence="9" id="KW-0067">ATP-binding</keyword>
<feature type="transmembrane region" description="Helical" evidence="13">
    <location>
        <begin position="20"/>
        <end position="40"/>
    </location>
</feature>
<evidence type="ECO:0000256" key="5">
    <source>
        <dbReference type="ARBA" id="ARBA00022516"/>
    </source>
</evidence>
<dbReference type="SUPFAM" id="SSF54211">
    <property type="entry name" value="Ribosomal protein S5 domain 2-like"/>
    <property type="match status" value="1"/>
</dbReference>
<evidence type="ECO:0000256" key="10">
    <source>
        <dbReference type="ARBA" id="ARBA00022842"/>
    </source>
</evidence>
<comment type="subcellular location">
    <subcellularLocation>
        <location evidence="1">Cytoplasm</location>
    </subcellularLocation>
</comment>
<dbReference type="UniPathway" id="UPA00057">
    <property type="reaction ID" value="UER00098"/>
</dbReference>
<keyword evidence="13" id="KW-0472">Membrane</keyword>
<evidence type="ECO:0000259" key="14">
    <source>
        <dbReference type="Pfam" id="PF00288"/>
    </source>
</evidence>
<feature type="domain" description="GHMP kinase N-terminal" evidence="14">
    <location>
        <begin position="56"/>
        <end position="131"/>
    </location>
</feature>
<evidence type="ECO:0000256" key="6">
    <source>
        <dbReference type="ARBA" id="ARBA00022679"/>
    </source>
</evidence>
<evidence type="ECO:0000259" key="15">
    <source>
        <dbReference type="Pfam" id="PF08544"/>
    </source>
</evidence>
<dbReference type="InterPro" id="IPR014721">
    <property type="entry name" value="Ribsml_uS5_D2-typ_fold_subgr"/>
</dbReference>
<evidence type="ECO:0000256" key="13">
    <source>
        <dbReference type="SAM" id="Phobius"/>
    </source>
</evidence>
<dbReference type="Gene3D" id="3.30.70.890">
    <property type="entry name" value="GHMP kinase, C-terminal domain"/>
    <property type="match status" value="1"/>
</dbReference>
<dbReference type="GO" id="GO:0019287">
    <property type="term" value="P:isopentenyl diphosphate biosynthetic process, mevalonate pathway"/>
    <property type="evidence" value="ECO:0007669"/>
    <property type="project" value="UniProtKB-UniPathway"/>
</dbReference>
<keyword evidence="5" id="KW-0444">Lipid biosynthesis</keyword>
<dbReference type="InterPro" id="IPR036554">
    <property type="entry name" value="GHMP_kinase_C_sf"/>
</dbReference>
<dbReference type="AlphaFoldDB" id="A0A2S1LXL1"/>
<evidence type="ECO:0000313" key="17">
    <source>
        <dbReference type="Proteomes" id="UP000244655"/>
    </source>
</evidence>
<dbReference type="GO" id="GO:0005829">
    <property type="term" value="C:cytosol"/>
    <property type="evidence" value="ECO:0007669"/>
    <property type="project" value="TreeGrafter"/>
</dbReference>
<dbReference type="PANTHER" id="PTHR43290:SF2">
    <property type="entry name" value="MEVALONATE KINASE"/>
    <property type="match status" value="1"/>
</dbReference>
<dbReference type="Pfam" id="PF00288">
    <property type="entry name" value="GHMP_kinases_N"/>
    <property type="match status" value="1"/>
</dbReference>
<dbReference type="Pfam" id="PF08544">
    <property type="entry name" value="GHMP_kinases_C"/>
    <property type="match status" value="1"/>
</dbReference>
<reference evidence="16 17" key="1">
    <citation type="submission" date="2018-01" db="EMBL/GenBank/DDBJ databases">
        <title>Genome sequence of Borrelia tachyglossi.</title>
        <authorList>
            <person name="Gofton A.W."/>
        </authorList>
    </citation>
    <scope>NUCLEOTIDE SEQUENCE [LARGE SCALE GENOMIC DNA]</scope>
    <source>
        <strain evidence="16 17">Bc-F10-1268</strain>
    </source>
</reference>